<dbReference type="InterPro" id="IPR004360">
    <property type="entry name" value="Glyas_Fos-R_dOase_dom"/>
</dbReference>
<name>A0ABS7G3C4_9ACTN</name>
<dbReference type="Proteomes" id="UP000774570">
    <property type="component" value="Unassembled WGS sequence"/>
</dbReference>
<reference evidence="2 3" key="1">
    <citation type="submission" date="2021-07" db="EMBL/GenBank/DDBJ databases">
        <title>Actinomadura sp. PM05-2 isolated from lichen.</title>
        <authorList>
            <person name="Somphong A."/>
            <person name="Phongsopitanun W."/>
            <person name="Tanasupawat S."/>
            <person name="Peongsungnone V."/>
        </authorList>
    </citation>
    <scope>NUCLEOTIDE SEQUENCE [LARGE SCALE GENOMIC DNA]</scope>
    <source>
        <strain evidence="2 3">PM05-2</strain>
    </source>
</reference>
<sequence length="293" mass="31966">MISLTRRVRDLDGTRAFYREFGLAETSPGTFATRAGGEQLHLLPGTADEVAELHIGVDSTDDLRAIGAALEAQDVPVERADGTIRAVEPVSGVAVRLSVADRLPADPAPSAPDRVERTELVRRGPVEPLRLGHVAIGCTDVERAKAFFLDGVGMRLSDYVIGGPFMRFETDHHNVVLLPAPMTLLHHTAWKVRDVDEVGYGGSRMIERHPERHAWGLGRHGASANYFWYLKDPAGAFAEYYHSDMDALADGPLFWDPAPGTGDLPVAVWASPALEERPLVPEAMRPPILSADR</sequence>
<accession>A0ABS7G3C4</accession>
<dbReference type="EMBL" id="JAIBOA010000031">
    <property type="protein sequence ID" value="MBW8487218.1"/>
    <property type="molecule type" value="Genomic_DNA"/>
</dbReference>
<dbReference type="InterPro" id="IPR037523">
    <property type="entry name" value="VOC_core"/>
</dbReference>
<feature type="domain" description="VOC" evidence="1">
    <location>
        <begin position="130"/>
        <end position="243"/>
    </location>
</feature>
<proteinExistence type="predicted"/>
<dbReference type="RefSeq" id="WP_220170454.1">
    <property type="nucleotide sequence ID" value="NZ_JAIBOA010000031.1"/>
</dbReference>
<keyword evidence="3" id="KW-1185">Reference proteome</keyword>
<dbReference type="Gene3D" id="3.10.180.10">
    <property type="entry name" value="2,3-Dihydroxybiphenyl 1,2-Dioxygenase, domain 1"/>
    <property type="match status" value="2"/>
</dbReference>
<protein>
    <submittedName>
        <fullName evidence="2">VOC family protein</fullName>
    </submittedName>
</protein>
<comment type="caution">
    <text evidence="2">The sequence shown here is derived from an EMBL/GenBank/DDBJ whole genome shotgun (WGS) entry which is preliminary data.</text>
</comment>
<evidence type="ECO:0000313" key="2">
    <source>
        <dbReference type="EMBL" id="MBW8487218.1"/>
    </source>
</evidence>
<gene>
    <name evidence="2" type="ORF">K1Y72_33000</name>
</gene>
<evidence type="ECO:0000259" key="1">
    <source>
        <dbReference type="PROSITE" id="PS51819"/>
    </source>
</evidence>
<organism evidence="2 3">
    <name type="scientific">Actinomadura parmotrematis</name>
    <dbReference type="NCBI Taxonomy" id="2864039"/>
    <lineage>
        <taxon>Bacteria</taxon>
        <taxon>Bacillati</taxon>
        <taxon>Actinomycetota</taxon>
        <taxon>Actinomycetes</taxon>
        <taxon>Streptosporangiales</taxon>
        <taxon>Thermomonosporaceae</taxon>
        <taxon>Actinomadura</taxon>
    </lineage>
</organism>
<evidence type="ECO:0000313" key="3">
    <source>
        <dbReference type="Proteomes" id="UP000774570"/>
    </source>
</evidence>
<dbReference type="Pfam" id="PF00903">
    <property type="entry name" value="Glyoxalase"/>
    <property type="match status" value="1"/>
</dbReference>
<dbReference type="PROSITE" id="PS51819">
    <property type="entry name" value="VOC"/>
    <property type="match status" value="1"/>
</dbReference>
<dbReference type="SUPFAM" id="SSF54593">
    <property type="entry name" value="Glyoxalase/Bleomycin resistance protein/Dihydroxybiphenyl dioxygenase"/>
    <property type="match status" value="2"/>
</dbReference>
<dbReference type="InterPro" id="IPR029068">
    <property type="entry name" value="Glyas_Bleomycin-R_OHBP_Dase"/>
</dbReference>